<dbReference type="EMBL" id="BONW01000013">
    <property type="protein sequence ID" value="GIG87940.1"/>
    <property type="molecule type" value="Genomic_DNA"/>
</dbReference>
<organism evidence="1 2">
    <name type="scientific">Plantactinospora endophytica</name>
    <dbReference type="NCBI Taxonomy" id="673535"/>
    <lineage>
        <taxon>Bacteria</taxon>
        <taxon>Bacillati</taxon>
        <taxon>Actinomycetota</taxon>
        <taxon>Actinomycetes</taxon>
        <taxon>Micromonosporales</taxon>
        <taxon>Micromonosporaceae</taxon>
        <taxon>Plantactinospora</taxon>
    </lineage>
</organism>
<gene>
    <name evidence="1" type="ORF">Pen02_28760</name>
</gene>
<accession>A0ABQ4DZR6</accession>
<comment type="caution">
    <text evidence="1">The sequence shown here is derived from an EMBL/GenBank/DDBJ whole genome shotgun (WGS) entry which is preliminary data.</text>
</comment>
<evidence type="ECO:0000313" key="1">
    <source>
        <dbReference type="EMBL" id="GIG87940.1"/>
    </source>
</evidence>
<protein>
    <recommendedName>
        <fullName evidence="3">Secreted protein</fullName>
    </recommendedName>
</protein>
<dbReference type="Proteomes" id="UP000646749">
    <property type="component" value="Unassembled WGS sequence"/>
</dbReference>
<sequence length="186" mass="20165">MNDAVAVGLLTSASTLVAVGLTGGVSAWVSRAQLRHQAALSTAERDEQRASRQRDVRRDAYVHFLGRVDEAYRRLDDRWTAPPPEPPEPHLVDPVYPALRALDEAHSVVLLEGPYDVAEHADLVVASVGDEYRSQRQVLGTHQGALDSAAVLDSAAHRAAISARTLHRANFIEAARKAIGGHLTSR</sequence>
<proteinExistence type="predicted"/>
<evidence type="ECO:0000313" key="2">
    <source>
        <dbReference type="Proteomes" id="UP000646749"/>
    </source>
</evidence>
<keyword evidence="2" id="KW-1185">Reference proteome</keyword>
<reference evidence="1 2" key="1">
    <citation type="submission" date="2021-01" db="EMBL/GenBank/DDBJ databases">
        <title>Whole genome shotgun sequence of Plantactinospora endophytica NBRC 110450.</title>
        <authorList>
            <person name="Komaki H."/>
            <person name="Tamura T."/>
        </authorList>
    </citation>
    <scope>NUCLEOTIDE SEQUENCE [LARGE SCALE GENOMIC DNA]</scope>
    <source>
        <strain evidence="1 2">NBRC 110450</strain>
    </source>
</reference>
<evidence type="ECO:0008006" key="3">
    <source>
        <dbReference type="Google" id="ProtNLM"/>
    </source>
</evidence>
<name>A0ABQ4DZR6_9ACTN</name>